<gene>
    <name evidence="7" type="ORF">M501DRAFT_1000840</name>
</gene>
<feature type="compositionally biased region" description="Polar residues" evidence="5">
    <location>
        <begin position="751"/>
        <end position="762"/>
    </location>
</feature>
<dbReference type="OrthoDB" id="20900at2759"/>
<evidence type="ECO:0000259" key="6">
    <source>
        <dbReference type="Pfam" id="PF08167"/>
    </source>
</evidence>
<dbReference type="Proteomes" id="UP000799429">
    <property type="component" value="Unassembled WGS sequence"/>
</dbReference>
<dbReference type="InterPro" id="IPR016024">
    <property type="entry name" value="ARM-type_fold"/>
</dbReference>
<dbReference type="GO" id="GO:0006364">
    <property type="term" value="P:rRNA processing"/>
    <property type="evidence" value="ECO:0007669"/>
    <property type="project" value="TreeGrafter"/>
</dbReference>
<comment type="similarity">
    <text evidence="2">Belongs to the RIX1/PELP1 family.</text>
</comment>
<dbReference type="SUPFAM" id="SSF48371">
    <property type="entry name" value="ARM repeat"/>
    <property type="match status" value="1"/>
</dbReference>
<dbReference type="InterPro" id="IPR012583">
    <property type="entry name" value="RIX1_N"/>
</dbReference>
<dbReference type="EMBL" id="MU006091">
    <property type="protein sequence ID" value="KAF2841578.1"/>
    <property type="molecule type" value="Genomic_DNA"/>
</dbReference>
<feature type="region of interest" description="Disordered" evidence="5">
    <location>
        <begin position="624"/>
        <end position="643"/>
    </location>
</feature>
<keyword evidence="8" id="KW-1185">Reference proteome</keyword>
<feature type="compositionally biased region" description="Acidic residues" evidence="5">
    <location>
        <begin position="786"/>
        <end position="796"/>
    </location>
</feature>
<dbReference type="AlphaFoldDB" id="A0A9P4SH99"/>
<dbReference type="GO" id="GO:0005634">
    <property type="term" value="C:nucleus"/>
    <property type="evidence" value="ECO:0007669"/>
    <property type="project" value="UniProtKB-SubCell"/>
</dbReference>
<reference evidence="7" key="1">
    <citation type="journal article" date="2020" name="Stud. Mycol.">
        <title>101 Dothideomycetes genomes: a test case for predicting lifestyles and emergence of pathogens.</title>
        <authorList>
            <person name="Haridas S."/>
            <person name="Albert R."/>
            <person name="Binder M."/>
            <person name="Bloem J."/>
            <person name="Labutti K."/>
            <person name="Salamov A."/>
            <person name="Andreopoulos B."/>
            <person name="Baker S."/>
            <person name="Barry K."/>
            <person name="Bills G."/>
            <person name="Bluhm B."/>
            <person name="Cannon C."/>
            <person name="Castanera R."/>
            <person name="Culley D."/>
            <person name="Daum C."/>
            <person name="Ezra D."/>
            <person name="Gonzalez J."/>
            <person name="Henrissat B."/>
            <person name="Kuo A."/>
            <person name="Liang C."/>
            <person name="Lipzen A."/>
            <person name="Lutzoni F."/>
            <person name="Magnuson J."/>
            <person name="Mondo S."/>
            <person name="Nolan M."/>
            <person name="Ohm R."/>
            <person name="Pangilinan J."/>
            <person name="Park H.-J."/>
            <person name="Ramirez L."/>
            <person name="Alfaro M."/>
            <person name="Sun H."/>
            <person name="Tritt A."/>
            <person name="Yoshinaga Y."/>
            <person name="Zwiers L.-H."/>
            <person name="Turgeon B."/>
            <person name="Goodwin S."/>
            <person name="Spatafora J."/>
            <person name="Crous P."/>
            <person name="Grigoriev I."/>
        </authorList>
    </citation>
    <scope>NUCLEOTIDE SEQUENCE</scope>
    <source>
        <strain evidence="7">CBS 101060</strain>
    </source>
</reference>
<evidence type="ECO:0000256" key="2">
    <source>
        <dbReference type="ARBA" id="ARBA00010511"/>
    </source>
</evidence>
<proteinExistence type="inferred from homology"/>
<name>A0A9P4SH99_9PEZI</name>
<organism evidence="7 8">
    <name type="scientific">Patellaria atrata CBS 101060</name>
    <dbReference type="NCBI Taxonomy" id="1346257"/>
    <lineage>
        <taxon>Eukaryota</taxon>
        <taxon>Fungi</taxon>
        <taxon>Dikarya</taxon>
        <taxon>Ascomycota</taxon>
        <taxon>Pezizomycotina</taxon>
        <taxon>Dothideomycetes</taxon>
        <taxon>Dothideomycetes incertae sedis</taxon>
        <taxon>Patellariales</taxon>
        <taxon>Patellariaceae</taxon>
        <taxon>Patellaria</taxon>
    </lineage>
</organism>
<evidence type="ECO:0000256" key="4">
    <source>
        <dbReference type="ARBA" id="ARBA00023242"/>
    </source>
</evidence>
<feature type="domain" description="Pre-rRNA-processing protein RIX1 N-terminal" evidence="6">
    <location>
        <begin position="13"/>
        <end position="221"/>
    </location>
</feature>
<keyword evidence="4" id="KW-0539">Nucleus</keyword>
<dbReference type="PANTHER" id="PTHR34105:SF1">
    <property type="entry name" value="PROLINE-, GLUTAMIC ACID- AND LEUCINE-RICH PROTEIN 1"/>
    <property type="match status" value="1"/>
</dbReference>
<evidence type="ECO:0000256" key="1">
    <source>
        <dbReference type="ARBA" id="ARBA00004123"/>
    </source>
</evidence>
<comment type="caution">
    <text evidence="7">The sequence shown here is derived from an EMBL/GenBank/DDBJ whole genome shotgun (WGS) entry which is preliminary data.</text>
</comment>
<dbReference type="Gene3D" id="1.25.10.10">
    <property type="entry name" value="Leucine-rich Repeat Variant"/>
    <property type="match status" value="1"/>
</dbReference>
<feature type="compositionally biased region" description="Polar residues" evidence="5">
    <location>
        <begin position="684"/>
        <end position="705"/>
    </location>
</feature>
<evidence type="ECO:0000313" key="8">
    <source>
        <dbReference type="Proteomes" id="UP000799429"/>
    </source>
</evidence>
<sequence length="811" mass="89001">MTSEGYRSASAALRSLTFRISSVPIERLPSLVPYLCATLTSCRAVLSSPQTAQLSGSKESLETAVTIHKFKTQVSSLLQDRTVDGRWVAVVLVKCTVELGGWEVLQDCGSWVRSLLNILSKHGPPSTKKLCIITLTRIFVLTRDYPTLTREITTPSLPAYIASCLNNLSPSAKQSPTNGKLLDAVLECFNCLIPRHPTIFRTYVGQIRSIISSYIAPTPSNALNKGHTFPDHQNQYASRSTRHHAQRVWVQLHHCAPKSASAVDWEEALKTTIQSIHSTADQIFRAVIEDWESVASVVSTIQSGQTRDHIPSETDTNPIGLPSWSGIWAGAERISGLIELLREFIITSNSPSIILRVGLIMDLFNRIFSLTVPQGRSSDQLQVSVRLNTQIEKDERESMWLILPGIHTVTVKVVSALIERMEISLLPLAQILLDQLIWVFDAEEQDADLRSSIYHATSQLLNLIGPCLSKETVTSLRTIIRACCRDLDVEIQQADQKQTSNAQEKGFGSKASTNADAFLPNINPTTPRPAINNTTLRASAERLLPVLLSKLPTTYVTVPLRSQMDRIAVMSQHKDAMVASVLKPPKKVGHGGQSILPLLARSFPESSEVEAILRPRFPPIRVAFDTNDGSLEEEDQEDKKMDDVEQISEAVNDRVDTLAEHRINQANADIKPMPPYTPGPSINEPVNTSHVENPASENVSNTNGSILPKSSPVPSETLWPKRPSMANESLPENNSSVPAPPAASTEPTTNLPSFPSNDSSSAAREKMVSPRARSSQQVEFSNLEGPEGDSEEEDEVPALVLGSDSDDDSDE</sequence>
<evidence type="ECO:0000256" key="3">
    <source>
        <dbReference type="ARBA" id="ARBA00021502"/>
    </source>
</evidence>
<feature type="region of interest" description="Disordered" evidence="5">
    <location>
        <begin position="665"/>
        <end position="811"/>
    </location>
</feature>
<dbReference type="PANTHER" id="PTHR34105">
    <property type="entry name" value="PROLINE-, GLUTAMIC ACID- AND LEUCINE-RICH PROTEIN 1"/>
    <property type="match status" value="1"/>
</dbReference>
<protein>
    <recommendedName>
        <fullName evidence="3">Pre-rRNA-processing protein RIX1</fullName>
    </recommendedName>
</protein>
<comment type="subcellular location">
    <subcellularLocation>
        <location evidence="1">Nucleus</location>
    </subcellularLocation>
</comment>
<accession>A0A9P4SH99</accession>
<evidence type="ECO:0000256" key="5">
    <source>
        <dbReference type="SAM" id="MobiDB-lite"/>
    </source>
</evidence>
<evidence type="ECO:0000313" key="7">
    <source>
        <dbReference type="EMBL" id="KAF2841578.1"/>
    </source>
</evidence>
<dbReference type="InterPro" id="IPR011989">
    <property type="entry name" value="ARM-like"/>
</dbReference>
<dbReference type="Pfam" id="PF08167">
    <property type="entry name" value="RIX1"/>
    <property type="match status" value="1"/>
</dbReference>
<feature type="compositionally biased region" description="Low complexity" evidence="5">
    <location>
        <begin position="731"/>
        <end position="750"/>
    </location>
</feature>